<dbReference type="InterPro" id="IPR016066">
    <property type="entry name" value="A-D-PHexomutase_CS"/>
</dbReference>
<comment type="similarity">
    <text evidence="3 13">Belongs to the phosphohexose mutase family.</text>
</comment>
<evidence type="ECO:0000256" key="5">
    <source>
        <dbReference type="ARBA" id="ARBA00022526"/>
    </source>
</evidence>
<dbReference type="InterPro" id="IPR045244">
    <property type="entry name" value="PGM"/>
</dbReference>
<evidence type="ECO:0000256" key="1">
    <source>
        <dbReference type="ARBA" id="ARBA00000443"/>
    </source>
</evidence>
<dbReference type="AlphaFoldDB" id="A0A0G4IX41"/>
<evidence type="ECO:0000259" key="15">
    <source>
        <dbReference type="Pfam" id="PF02879"/>
    </source>
</evidence>
<dbReference type="InterPro" id="IPR036900">
    <property type="entry name" value="A-D-PHexomutase_C_sf"/>
</dbReference>
<dbReference type="Gene3D" id="3.40.120.10">
    <property type="entry name" value="Alpha-D-Glucose-1,6-Bisphosphate, subunit A, domain 3"/>
    <property type="match status" value="3"/>
</dbReference>
<dbReference type="Proteomes" id="UP000039324">
    <property type="component" value="Unassembled WGS sequence"/>
</dbReference>
<dbReference type="Pfam" id="PF02879">
    <property type="entry name" value="PGM_PMM_II"/>
    <property type="match status" value="1"/>
</dbReference>
<dbReference type="FunFam" id="3.40.120.10:FF:000006">
    <property type="entry name" value="Phosphoglucomutase PgmA"/>
    <property type="match status" value="1"/>
</dbReference>
<dbReference type="STRING" id="37360.A0A0G4IX41"/>
<gene>
    <name evidence="17" type="ORF">PBRA_007334</name>
</gene>
<dbReference type="PANTHER" id="PTHR22573">
    <property type="entry name" value="PHOSPHOHEXOMUTASE FAMILY MEMBER"/>
    <property type="match status" value="1"/>
</dbReference>
<evidence type="ECO:0000259" key="16">
    <source>
        <dbReference type="Pfam" id="PF02880"/>
    </source>
</evidence>
<dbReference type="Pfam" id="PF02880">
    <property type="entry name" value="PGM_PMM_III"/>
    <property type="match status" value="1"/>
</dbReference>
<keyword evidence="6" id="KW-0597">Phosphoprotein</keyword>
<keyword evidence="9" id="KW-0413">Isomerase</keyword>
<dbReference type="NCBIfam" id="NF005737">
    <property type="entry name" value="PRK07564.1-1"/>
    <property type="match status" value="1"/>
</dbReference>
<dbReference type="EC" id="5.4.2.2" evidence="4"/>
<name>A0A0G4IX41_PLABS</name>
<dbReference type="PRINTS" id="PR00509">
    <property type="entry name" value="PGMPMM"/>
</dbReference>
<dbReference type="Pfam" id="PF24947">
    <property type="entry name" value="PGM1_C_vert_fung"/>
    <property type="match status" value="1"/>
</dbReference>
<keyword evidence="5" id="KW-0313">Glucose metabolism</keyword>
<dbReference type="FunFam" id="3.30.310.50:FF:000002">
    <property type="entry name" value="Phosphoglucomutase 5"/>
    <property type="match status" value="1"/>
</dbReference>
<dbReference type="SUPFAM" id="SSF53738">
    <property type="entry name" value="Phosphoglucomutase, first 3 domains"/>
    <property type="match status" value="3"/>
</dbReference>
<feature type="domain" description="Alpha-D-phosphohexomutase alpha/beta/alpha" evidence="15">
    <location>
        <begin position="210"/>
        <end position="304"/>
    </location>
</feature>
<dbReference type="PANTHER" id="PTHR22573:SF2">
    <property type="entry name" value="PHOSPHOGLUCOMUTASE"/>
    <property type="match status" value="1"/>
</dbReference>
<proteinExistence type="inferred from homology"/>
<keyword evidence="8 13" id="KW-0460">Magnesium</keyword>
<dbReference type="InterPro" id="IPR005846">
    <property type="entry name" value="A-D-PHexomutase_a/b/a-III"/>
</dbReference>
<dbReference type="PROSITE" id="PS00710">
    <property type="entry name" value="PGM_PMM"/>
    <property type="match status" value="1"/>
</dbReference>
<dbReference type="GO" id="GO:0005829">
    <property type="term" value="C:cytosol"/>
    <property type="evidence" value="ECO:0007669"/>
    <property type="project" value="TreeGrafter"/>
</dbReference>
<dbReference type="GO" id="GO:0006006">
    <property type="term" value="P:glucose metabolic process"/>
    <property type="evidence" value="ECO:0007669"/>
    <property type="project" value="UniProtKB-KW"/>
</dbReference>
<feature type="domain" description="Alpha-D-phosphohexomutase alpha/beta/alpha" evidence="16">
    <location>
        <begin position="313"/>
        <end position="433"/>
    </location>
</feature>
<comment type="catalytic activity">
    <reaction evidence="12">
        <text>O-phospho-L-seryl-[protein] + alpha-D-glucose 1-phosphate = alpha-D-glucose 1,6-bisphosphate + L-seryl-[protein]</text>
        <dbReference type="Rhea" id="RHEA:68748"/>
        <dbReference type="Rhea" id="RHEA-COMP:9863"/>
        <dbReference type="Rhea" id="RHEA-COMP:11604"/>
        <dbReference type="ChEBI" id="CHEBI:29999"/>
        <dbReference type="ChEBI" id="CHEBI:58392"/>
        <dbReference type="ChEBI" id="CHEBI:58601"/>
        <dbReference type="ChEBI" id="CHEBI:83421"/>
    </reaction>
</comment>
<dbReference type="Pfam" id="PF02878">
    <property type="entry name" value="PGM_PMM_I"/>
    <property type="match status" value="1"/>
</dbReference>
<dbReference type="Gene3D" id="3.30.310.50">
    <property type="entry name" value="Alpha-D-phosphohexomutase, C-terminal domain"/>
    <property type="match status" value="1"/>
</dbReference>
<keyword evidence="7 13" id="KW-0479">Metal-binding</keyword>
<sequence>MSDLAVDVVKADGPYDDQRPGTSGLRKRVATFQKGTYLQNFVQAILDAVEETTSGLDKSKPILLSGDGRYFNKQACQIILKMLAANGYKHVIVGTDFLLSTPAVSVLIRSHSATGGIILTASHNPGGPDGDFGVKYNVGNGGAAPESFTDLVFAKSRKISHFKTVHNLPEFDAGKVGKQQILPGFTVEVVDGPAAHAGLLKTIFDFAAIKKFIQDTRFTVLHDSMNGVAGPTALRILVEELGLPRSSVVREKPLEDFGGAHPDPNLTYAPELVQRMGLQPGAAQGPIPDFGAANDGDMDRNMVLGREFFVTPSDSLAIIAAHAARGAIPFYCRTPLRGVARSMPTSSAVDRVAKQLGIPIYEVPTGWKFFCNLMDSGRIGICGEESFGTGSDHIREKDGMWAVLAWLSIMEFNNRDGQRRSVADVVRAHWAEYGRNYYSRYDYEGVESQAADRVFARLRQLIAKPHVGTDYGEFALDIADEFEYKDPVDGSVTRQQGVRFLFTDGSRIIYRLSGTGSVGATIRIYMERYESRPDHLDQATADALKPLVDIALRLSDIAALTKRTEPTVIT</sequence>
<evidence type="ECO:0000256" key="13">
    <source>
        <dbReference type="RuleBase" id="RU004326"/>
    </source>
</evidence>
<dbReference type="SUPFAM" id="SSF55957">
    <property type="entry name" value="Phosphoglucomutase, C-terminal domain"/>
    <property type="match status" value="1"/>
</dbReference>
<comment type="catalytic activity">
    <reaction evidence="1">
        <text>alpha-D-glucose 1-phosphate = alpha-D-glucose 6-phosphate</text>
        <dbReference type="Rhea" id="RHEA:23536"/>
        <dbReference type="ChEBI" id="CHEBI:58225"/>
        <dbReference type="ChEBI" id="CHEBI:58601"/>
        <dbReference type="EC" id="5.4.2.2"/>
    </reaction>
</comment>
<evidence type="ECO:0000259" key="14">
    <source>
        <dbReference type="Pfam" id="PF02878"/>
    </source>
</evidence>
<evidence type="ECO:0000256" key="7">
    <source>
        <dbReference type="ARBA" id="ARBA00022723"/>
    </source>
</evidence>
<dbReference type="FunFam" id="3.40.120.10:FF:000004">
    <property type="entry name" value="Phosphoglucomutase 5"/>
    <property type="match status" value="1"/>
</dbReference>
<evidence type="ECO:0000256" key="9">
    <source>
        <dbReference type="ARBA" id="ARBA00023235"/>
    </source>
</evidence>
<dbReference type="OMA" id="WIQDRAN"/>
<dbReference type="InterPro" id="IPR016055">
    <property type="entry name" value="A-D-PHexomutase_a/b/a-I/II/III"/>
</dbReference>
<evidence type="ECO:0000256" key="12">
    <source>
        <dbReference type="ARBA" id="ARBA00049409"/>
    </source>
</evidence>
<dbReference type="EMBL" id="CDSF01000091">
    <property type="protein sequence ID" value="CEO99601.1"/>
    <property type="molecule type" value="Genomic_DNA"/>
</dbReference>
<dbReference type="GO" id="GO:0000287">
    <property type="term" value="F:magnesium ion binding"/>
    <property type="evidence" value="ECO:0007669"/>
    <property type="project" value="InterPro"/>
</dbReference>
<evidence type="ECO:0000256" key="6">
    <source>
        <dbReference type="ARBA" id="ARBA00022553"/>
    </source>
</evidence>
<evidence type="ECO:0000256" key="8">
    <source>
        <dbReference type="ARBA" id="ARBA00022842"/>
    </source>
</evidence>
<evidence type="ECO:0000313" key="18">
    <source>
        <dbReference type="Proteomes" id="UP000039324"/>
    </source>
</evidence>
<dbReference type="OrthoDB" id="2291at2759"/>
<dbReference type="InterPro" id="IPR005841">
    <property type="entry name" value="Alpha-D-phosphohexomutase_SF"/>
</dbReference>
<keyword evidence="10" id="KW-0119">Carbohydrate metabolism</keyword>
<evidence type="ECO:0000256" key="11">
    <source>
        <dbReference type="ARBA" id="ARBA00049318"/>
    </source>
</evidence>
<evidence type="ECO:0000256" key="2">
    <source>
        <dbReference type="ARBA" id="ARBA00001946"/>
    </source>
</evidence>
<comment type="catalytic activity">
    <reaction evidence="11">
        <text>alpha-D-glucose 1,6-bisphosphate + L-seryl-[protein] = O-phospho-L-seryl-[protein] + alpha-D-glucose 6-phosphate</text>
        <dbReference type="Rhea" id="RHEA:68752"/>
        <dbReference type="Rhea" id="RHEA-COMP:9863"/>
        <dbReference type="Rhea" id="RHEA-COMP:11604"/>
        <dbReference type="ChEBI" id="CHEBI:29999"/>
        <dbReference type="ChEBI" id="CHEBI:58225"/>
        <dbReference type="ChEBI" id="CHEBI:58392"/>
        <dbReference type="ChEBI" id="CHEBI:83421"/>
    </reaction>
</comment>
<organism evidence="17 18">
    <name type="scientific">Plasmodiophora brassicae</name>
    <name type="common">Clubroot disease agent</name>
    <dbReference type="NCBI Taxonomy" id="37360"/>
    <lineage>
        <taxon>Eukaryota</taxon>
        <taxon>Sar</taxon>
        <taxon>Rhizaria</taxon>
        <taxon>Endomyxa</taxon>
        <taxon>Phytomyxea</taxon>
        <taxon>Plasmodiophorida</taxon>
        <taxon>Plasmodiophoridae</taxon>
        <taxon>Plasmodiophora</taxon>
    </lineage>
</organism>
<evidence type="ECO:0000256" key="10">
    <source>
        <dbReference type="ARBA" id="ARBA00023277"/>
    </source>
</evidence>
<dbReference type="InterPro" id="IPR005845">
    <property type="entry name" value="A-D-PHexomutase_a/b/a-II"/>
</dbReference>
<protein>
    <recommendedName>
        <fullName evidence="4">phosphoglucomutase (alpha-D-glucose-1,6-bisphosphate-dependent)</fullName>
        <ecNumber evidence="4">5.4.2.2</ecNumber>
    </recommendedName>
</protein>
<evidence type="ECO:0000313" key="17">
    <source>
        <dbReference type="EMBL" id="CEO99601.1"/>
    </source>
</evidence>
<accession>A0A0G4IX41</accession>
<evidence type="ECO:0000256" key="4">
    <source>
        <dbReference type="ARBA" id="ARBA00012728"/>
    </source>
</evidence>
<keyword evidence="18" id="KW-1185">Reference proteome</keyword>
<feature type="domain" description="Alpha-D-phosphohexomutase alpha/beta/alpha" evidence="14">
    <location>
        <begin position="18"/>
        <end position="159"/>
    </location>
</feature>
<dbReference type="GO" id="GO:0004614">
    <property type="term" value="F:phosphoglucomutase activity"/>
    <property type="evidence" value="ECO:0007669"/>
    <property type="project" value="UniProtKB-EC"/>
</dbReference>
<dbReference type="InterPro" id="IPR005844">
    <property type="entry name" value="A-D-PHexomutase_a/b/a-I"/>
</dbReference>
<comment type="cofactor">
    <cofactor evidence="2">
        <name>Mg(2+)</name>
        <dbReference type="ChEBI" id="CHEBI:18420"/>
    </cofactor>
</comment>
<evidence type="ECO:0000256" key="3">
    <source>
        <dbReference type="ARBA" id="ARBA00010231"/>
    </source>
</evidence>
<reference evidence="17 18" key="1">
    <citation type="submission" date="2015-02" db="EMBL/GenBank/DDBJ databases">
        <authorList>
            <person name="Chooi Y.-H."/>
        </authorList>
    </citation>
    <scope>NUCLEOTIDE SEQUENCE [LARGE SCALE GENOMIC DNA]</scope>
    <source>
        <strain evidence="17">E3</strain>
    </source>
</reference>